<evidence type="ECO:0000313" key="5">
    <source>
        <dbReference type="Proteomes" id="UP000231632"/>
    </source>
</evidence>
<dbReference type="InterPro" id="IPR017938">
    <property type="entry name" value="Riboflavin_synthase-like_b-brl"/>
</dbReference>
<keyword evidence="4" id="KW-0560">Oxidoreductase</keyword>
<comment type="caution">
    <text evidence="4">The sequence shown here is derived from an EMBL/GenBank/DDBJ whole genome shotgun (WGS) entry which is preliminary data.</text>
</comment>
<dbReference type="EC" id="1.17.1.1" evidence="4"/>
<dbReference type="CDD" id="cd00207">
    <property type="entry name" value="fer2"/>
    <property type="match status" value="1"/>
</dbReference>
<dbReference type="Gene3D" id="2.40.30.10">
    <property type="entry name" value="Translation factors"/>
    <property type="match status" value="1"/>
</dbReference>
<dbReference type="Pfam" id="PF00970">
    <property type="entry name" value="FAD_binding_6"/>
    <property type="match status" value="1"/>
</dbReference>
<keyword evidence="5" id="KW-1185">Reference proteome</keyword>
<dbReference type="Gene3D" id="3.10.20.30">
    <property type="match status" value="1"/>
</dbReference>
<accession>A0A1L8CQ07</accession>
<dbReference type="RefSeq" id="WP_072660354.1">
    <property type="nucleotide sequence ID" value="NZ_BDFD01000019.1"/>
</dbReference>
<dbReference type="SUPFAM" id="SSF54292">
    <property type="entry name" value="2Fe-2S ferredoxin-like"/>
    <property type="match status" value="1"/>
</dbReference>
<organism evidence="4 5">
    <name type="scientific">Mariprofundus micogutta</name>
    <dbReference type="NCBI Taxonomy" id="1921010"/>
    <lineage>
        <taxon>Bacteria</taxon>
        <taxon>Pseudomonadati</taxon>
        <taxon>Pseudomonadota</taxon>
        <taxon>Candidatius Mariprofundia</taxon>
        <taxon>Mariprofundales</taxon>
        <taxon>Mariprofundaceae</taxon>
        <taxon>Mariprofundus</taxon>
    </lineage>
</organism>
<dbReference type="Proteomes" id="UP000231632">
    <property type="component" value="Unassembled WGS sequence"/>
</dbReference>
<dbReference type="InterPro" id="IPR001433">
    <property type="entry name" value="OxRdtase_FAD/NAD-bd"/>
</dbReference>
<comment type="cofactor">
    <cofactor evidence="1">
        <name>[2Fe-2S] cluster</name>
        <dbReference type="ChEBI" id="CHEBI:190135"/>
    </cofactor>
</comment>
<dbReference type="STRING" id="1921010.MMIC_P1989"/>
<dbReference type="PANTHER" id="PTHR47354:SF5">
    <property type="entry name" value="PROTEIN RFBI"/>
    <property type="match status" value="1"/>
</dbReference>
<name>A0A1L8CQ07_9PROT</name>
<dbReference type="EMBL" id="BDFD01000019">
    <property type="protein sequence ID" value="GAV21010.1"/>
    <property type="molecule type" value="Genomic_DNA"/>
</dbReference>
<dbReference type="Pfam" id="PF00111">
    <property type="entry name" value="Fer2"/>
    <property type="match status" value="1"/>
</dbReference>
<dbReference type="InterPro" id="IPR001709">
    <property type="entry name" value="Flavoprot_Pyr_Nucl_cyt_Rdtase"/>
</dbReference>
<dbReference type="InterPro" id="IPR001041">
    <property type="entry name" value="2Fe-2S_ferredoxin-type"/>
</dbReference>
<dbReference type="Gene3D" id="3.40.50.80">
    <property type="entry name" value="Nucleotide-binding domain of ferredoxin-NADP reductase (FNR) module"/>
    <property type="match status" value="1"/>
</dbReference>
<dbReference type="GO" id="GO:0051536">
    <property type="term" value="F:iron-sulfur cluster binding"/>
    <property type="evidence" value="ECO:0007669"/>
    <property type="project" value="InterPro"/>
</dbReference>
<dbReference type="PROSITE" id="PS51384">
    <property type="entry name" value="FAD_FR"/>
    <property type="match status" value="1"/>
</dbReference>
<dbReference type="SUPFAM" id="SSF52343">
    <property type="entry name" value="Ferredoxin reductase-like, C-terminal NADP-linked domain"/>
    <property type="match status" value="1"/>
</dbReference>
<evidence type="ECO:0000313" key="4">
    <source>
        <dbReference type="EMBL" id="GAV21010.1"/>
    </source>
</evidence>
<dbReference type="PANTHER" id="PTHR47354">
    <property type="entry name" value="NADH OXIDOREDUCTASE HCR"/>
    <property type="match status" value="1"/>
</dbReference>
<dbReference type="InterPro" id="IPR036010">
    <property type="entry name" value="2Fe-2S_ferredoxin-like_sf"/>
</dbReference>
<feature type="domain" description="FAD-binding FR-type" evidence="3">
    <location>
        <begin position="89"/>
        <end position="187"/>
    </location>
</feature>
<dbReference type="InterPro" id="IPR039261">
    <property type="entry name" value="FNR_nucleotide-bd"/>
</dbReference>
<dbReference type="PROSITE" id="PS51085">
    <property type="entry name" value="2FE2S_FER_2"/>
    <property type="match status" value="1"/>
</dbReference>
<dbReference type="InterPro" id="IPR017927">
    <property type="entry name" value="FAD-bd_FR_type"/>
</dbReference>
<dbReference type="GO" id="GO:0047099">
    <property type="term" value="F:CDP-4-dehydro-6-deoxyglucose reductase activity"/>
    <property type="evidence" value="ECO:0007669"/>
    <property type="project" value="UniProtKB-EC"/>
</dbReference>
<dbReference type="InterPro" id="IPR008333">
    <property type="entry name" value="Cbr1-like_FAD-bd_dom"/>
</dbReference>
<dbReference type="PRINTS" id="PR00371">
    <property type="entry name" value="FPNCR"/>
</dbReference>
<evidence type="ECO:0000259" key="3">
    <source>
        <dbReference type="PROSITE" id="PS51384"/>
    </source>
</evidence>
<reference evidence="4 5" key="1">
    <citation type="journal article" date="2017" name="Arch. Microbiol.">
        <title>Mariprofundus micogutta sp. nov., a novel iron-oxidizing zetaproteobacterium isolated from a deep-sea hydrothermal field at the Bayonnaise knoll of the Izu-Ogasawara arc, and a description of Mariprofundales ord. nov. and Zetaproteobacteria classis nov.</title>
        <authorList>
            <person name="Makita H."/>
            <person name="Tanaka E."/>
            <person name="Mitsunobu S."/>
            <person name="Miyazaki M."/>
            <person name="Nunoura T."/>
            <person name="Uematsu K."/>
            <person name="Takaki Y."/>
            <person name="Nishi S."/>
            <person name="Shimamura S."/>
            <person name="Takai K."/>
        </authorList>
    </citation>
    <scope>NUCLEOTIDE SEQUENCE [LARGE SCALE GENOMIC DNA]</scope>
    <source>
        <strain evidence="4 5">ET2</strain>
    </source>
</reference>
<feature type="domain" description="2Fe-2S ferredoxin-type" evidence="2">
    <location>
        <begin position="1"/>
        <end position="88"/>
    </location>
</feature>
<dbReference type="InterPro" id="IPR012675">
    <property type="entry name" value="Beta-grasp_dom_sf"/>
</dbReference>
<protein>
    <submittedName>
        <fullName evidence="4">CDP-4-dehydro-6-deoxyglucose reductase, E3</fullName>
        <ecNumber evidence="4">1.17.1.1</ecNumber>
    </submittedName>
</protein>
<proteinExistence type="predicted"/>
<evidence type="ECO:0000259" key="2">
    <source>
        <dbReference type="PROSITE" id="PS51085"/>
    </source>
</evidence>
<dbReference type="PRINTS" id="PR00410">
    <property type="entry name" value="PHEHYDRXLASE"/>
</dbReference>
<dbReference type="InterPro" id="IPR050415">
    <property type="entry name" value="MRET"/>
</dbReference>
<dbReference type="SUPFAM" id="SSF63380">
    <property type="entry name" value="Riboflavin synthase domain-like"/>
    <property type="match status" value="1"/>
</dbReference>
<sequence>MPIITFQGKQYECDSDTPILDSLLARGVNVPCGCRGGICQACMLKATSGKPTELSQTGIEKKLKDKNYFLSCLCKAESDMEVQLPDPSDKYHSSIVYEKEYLNASVVRLRCSRPEGFTYQPGQFVNLMQPEQALVRSYSLASTSDDNFLEFHIRLIHDGRMSNWIADTVENGTFIFVSDAMGSCYYNSACEASPLLLAGTGTGLAPLYGILRNALASGHQQEVYLLHGGLSSEGLYYQEQLQFIAQQRDNFTYQPCVLHGPAPESGVQGSIDEQLRLVLNTRQDWRLFLCGDTEMVNAMRNVCLEHGINESDIHTDSFG</sequence>
<gene>
    <name evidence="4" type="ORF">MMIC_P1989</name>
</gene>
<evidence type="ECO:0000256" key="1">
    <source>
        <dbReference type="ARBA" id="ARBA00034078"/>
    </source>
</evidence>
<dbReference type="AlphaFoldDB" id="A0A1L8CQ07"/>
<dbReference type="Pfam" id="PF00175">
    <property type="entry name" value="NAD_binding_1"/>
    <property type="match status" value="1"/>
</dbReference>